<evidence type="ECO:0000259" key="9">
    <source>
        <dbReference type="SMART" id="SM00845"/>
    </source>
</evidence>
<comment type="similarity">
    <text evidence="1 7">Belongs to the GatB/GatE family. GatB subfamily.</text>
</comment>
<keyword evidence="5 7" id="KW-0648">Protein biosynthesis</keyword>
<evidence type="ECO:0000256" key="8">
    <source>
        <dbReference type="SAM" id="SignalP"/>
    </source>
</evidence>
<dbReference type="PANTHER" id="PTHR11659">
    <property type="entry name" value="GLUTAMYL-TRNA GLN AMIDOTRANSFERASE SUBUNIT B MITOCHONDRIAL AND PROKARYOTIC PET112-RELATED"/>
    <property type="match status" value="1"/>
</dbReference>
<dbReference type="PANTHER" id="PTHR11659:SF0">
    <property type="entry name" value="GLUTAMYL-TRNA(GLN) AMIDOTRANSFERASE SUBUNIT B, MITOCHONDRIAL"/>
    <property type="match status" value="1"/>
</dbReference>
<dbReference type="Pfam" id="PF02934">
    <property type="entry name" value="GatB_N"/>
    <property type="match status" value="1"/>
</dbReference>
<dbReference type="SMART" id="SM00845">
    <property type="entry name" value="GatB_Yqey"/>
    <property type="match status" value="1"/>
</dbReference>
<dbReference type="SUPFAM" id="SSF55931">
    <property type="entry name" value="Glutamine synthetase/guanido kinase"/>
    <property type="match status" value="1"/>
</dbReference>
<keyword evidence="4 7" id="KW-0067">ATP-binding</keyword>
<keyword evidence="2 7" id="KW-0436">Ligase</keyword>
<dbReference type="NCBIfam" id="NF004014">
    <property type="entry name" value="PRK05477.1-4"/>
    <property type="match status" value="1"/>
</dbReference>
<keyword evidence="7" id="KW-0496">Mitochondrion</keyword>
<dbReference type="PROSITE" id="PS01234">
    <property type="entry name" value="GATB"/>
    <property type="match status" value="1"/>
</dbReference>
<dbReference type="NCBIfam" id="TIGR00133">
    <property type="entry name" value="gatB"/>
    <property type="match status" value="1"/>
</dbReference>
<comment type="subcellular location">
    <subcellularLocation>
        <location evidence="7">Mitochondrion</location>
    </subcellularLocation>
</comment>
<evidence type="ECO:0000256" key="7">
    <source>
        <dbReference type="HAMAP-Rule" id="MF_03147"/>
    </source>
</evidence>
<reference evidence="11" key="1">
    <citation type="submission" date="2025-08" db="UniProtKB">
        <authorList>
            <consortium name="RefSeq"/>
        </authorList>
    </citation>
    <scope>IDENTIFICATION</scope>
</reference>
<dbReference type="InterPro" id="IPR004413">
    <property type="entry name" value="GatB"/>
</dbReference>
<dbReference type="Pfam" id="PF02637">
    <property type="entry name" value="GatB_Yqey"/>
    <property type="match status" value="1"/>
</dbReference>
<dbReference type="InterPro" id="IPR023168">
    <property type="entry name" value="GatB_Yqey_C_2"/>
</dbReference>
<dbReference type="InterPro" id="IPR003789">
    <property type="entry name" value="Asn/Gln_tRNA_amidoTrase-B-like"/>
</dbReference>
<name>A0ABM1VU84_APLCA</name>
<evidence type="ECO:0000256" key="2">
    <source>
        <dbReference type="ARBA" id="ARBA00022598"/>
    </source>
</evidence>
<comment type="function">
    <text evidence="7">Allows the formation of correctly charged Gln-tRNA(Gln) through the transamidation of misacylated Glu-tRNA(Gln) in the mitochondria. The reaction takes place in the presence of glutamine and ATP through an activated gamma-phospho-Glu-tRNA(Gln).</text>
</comment>
<dbReference type="GeneID" id="101864069"/>
<dbReference type="Proteomes" id="UP000694888">
    <property type="component" value="Unplaced"/>
</dbReference>
<evidence type="ECO:0000256" key="5">
    <source>
        <dbReference type="ARBA" id="ARBA00022917"/>
    </source>
</evidence>
<dbReference type="Gene3D" id="1.10.10.410">
    <property type="match status" value="1"/>
</dbReference>
<sequence>MRAVVLLSLFIHARSEWQSVIGLEIHAQIQSRSKLFSRAGTSYGASTNSQVSHFDAALPGTLPVLNRRCVEAGVLTALALGCDINMVSKFDRKHYFYADLPAGYQITQQRQPLAVNGQVTYVYQCSRTSRVERRSARLIQLQLEQDSGKSLHDSEQRLSLIDLNRAGVGLMEIVTAPDFCGGDDAASFVRDLRDVLVSIGTCDGKMAEGSLRVDANISVNRPGEEFGVRTEVKNLNSVKSMRAAINYEIERQIQILDTGGTVVNETRSFDLDTGETVAMRDKEKVLDYRFMPEPNLPPLVLYSQRESVPLSLPSSQRPNVVVLEEVQGQMKELPEDRRKRLETRYGVSLINSVILVRAELDELFETLVTSHGCDPGSASHVVRNNYNAFLDERKLTWRDSPIETSVLAEIVRLYHEGKVSGSAVSVLLSEKTLDGQLSVSEVIERHNLWMLRDTSVIEAAVTDVFSRNPKMIKAYKKGKVNQLDVLAAKVMKKLEGKADSRLVLTMVSERLKD</sequence>
<gene>
    <name evidence="11" type="primary">LOC101864069</name>
</gene>
<dbReference type="InterPro" id="IPR014746">
    <property type="entry name" value="Gln_synth/guanido_kin_cat_dom"/>
</dbReference>
<dbReference type="HAMAP" id="MF_00121">
    <property type="entry name" value="GatB"/>
    <property type="match status" value="1"/>
</dbReference>
<dbReference type="RefSeq" id="XP_035825976.1">
    <property type="nucleotide sequence ID" value="XM_035970083.1"/>
</dbReference>
<dbReference type="EC" id="6.3.5.-" evidence="7"/>
<proteinExistence type="inferred from homology"/>
<comment type="subunit">
    <text evidence="7">Subunit of the heterotrimeric GatCAB amidotransferase (AdT) complex, composed of A, B and C subunits.</text>
</comment>
<protein>
    <recommendedName>
        <fullName evidence="7">Glutamyl-tRNA(Gln) amidotransferase subunit B, mitochondrial</fullName>
        <shortName evidence="7">Glu-AdT subunit B</shortName>
        <ecNumber evidence="7">6.3.5.-</ecNumber>
    </recommendedName>
</protein>
<dbReference type="InterPro" id="IPR018027">
    <property type="entry name" value="Asn/Gln_amidotransferase"/>
</dbReference>
<feature type="chain" id="PRO_5046020617" description="Glutamyl-tRNA(Gln) amidotransferase subunit B, mitochondrial" evidence="8">
    <location>
        <begin position="16"/>
        <end position="513"/>
    </location>
</feature>
<evidence type="ECO:0000313" key="10">
    <source>
        <dbReference type="Proteomes" id="UP000694888"/>
    </source>
</evidence>
<dbReference type="InterPro" id="IPR017958">
    <property type="entry name" value="Gln-tRNA_amidoTrfase_suB_CS"/>
</dbReference>
<feature type="domain" description="Asn/Gln amidotransferase" evidence="9">
    <location>
        <begin position="362"/>
        <end position="511"/>
    </location>
</feature>
<evidence type="ECO:0000256" key="3">
    <source>
        <dbReference type="ARBA" id="ARBA00022741"/>
    </source>
</evidence>
<comment type="catalytic activity">
    <reaction evidence="6 7">
        <text>L-glutamyl-tRNA(Gln) + L-glutamine + ATP + H2O = L-glutaminyl-tRNA(Gln) + L-glutamate + ADP + phosphate + H(+)</text>
        <dbReference type="Rhea" id="RHEA:17521"/>
        <dbReference type="Rhea" id="RHEA-COMP:9681"/>
        <dbReference type="Rhea" id="RHEA-COMP:9684"/>
        <dbReference type="ChEBI" id="CHEBI:15377"/>
        <dbReference type="ChEBI" id="CHEBI:15378"/>
        <dbReference type="ChEBI" id="CHEBI:29985"/>
        <dbReference type="ChEBI" id="CHEBI:30616"/>
        <dbReference type="ChEBI" id="CHEBI:43474"/>
        <dbReference type="ChEBI" id="CHEBI:58359"/>
        <dbReference type="ChEBI" id="CHEBI:78520"/>
        <dbReference type="ChEBI" id="CHEBI:78521"/>
        <dbReference type="ChEBI" id="CHEBI:456216"/>
    </reaction>
</comment>
<dbReference type="SUPFAM" id="SSF89095">
    <property type="entry name" value="GatB/YqeY motif"/>
    <property type="match status" value="1"/>
</dbReference>
<dbReference type="NCBIfam" id="NF004012">
    <property type="entry name" value="PRK05477.1-2"/>
    <property type="match status" value="1"/>
</dbReference>
<evidence type="ECO:0000256" key="4">
    <source>
        <dbReference type="ARBA" id="ARBA00022840"/>
    </source>
</evidence>
<feature type="signal peptide" evidence="8">
    <location>
        <begin position="1"/>
        <end position="15"/>
    </location>
</feature>
<evidence type="ECO:0000256" key="6">
    <source>
        <dbReference type="ARBA" id="ARBA00047913"/>
    </source>
</evidence>
<keyword evidence="8" id="KW-0732">Signal</keyword>
<keyword evidence="3 7" id="KW-0547">Nucleotide-binding</keyword>
<dbReference type="InterPro" id="IPR006075">
    <property type="entry name" value="Asn/Gln-tRNA_Trfase_suB/E_cat"/>
</dbReference>
<evidence type="ECO:0000313" key="11">
    <source>
        <dbReference type="RefSeq" id="XP_035825976.1"/>
    </source>
</evidence>
<accession>A0ABM1VU84</accession>
<dbReference type="InterPro" id="IPR017959">
    <property type="entry name" value="Asn/Gln-tRNA_amidoTrfase_suB/E"/>
</dbReference>
<organism evidence="10 11">
    <name type="scientific">Aplysia californica</name>
    <name type="common">California sea hare</name>
    <dbReference type="NCBI Taxonomy" id="6500"/>
    <lineage>
        <taxon>Eukaryota</taxon>
        <taxon>Metazoa</taxon>
        <taxon>Spiralia</taxon>
        <taxon>Lophotrochozoa</taxon>
        <taxon>Mollusca</taxon>
        <taxon>Gastropoda</taxon>
        <taxon>Heterobranchia</taxon>
        <taxon>Euthyneura</taxon>
        <taxon>Tectipleura</taxon>
        <taxon>Aplysiida</taxon>
        <taxon>Aplysioidea</taxon>
        <taxon>Aplysiidae</taxon>
        <taxon>Aplysia</taxon>
    </lineage>
</organism>
<keyword evidence="10" id="KW-1185">Reference proteome</keyword>
<evidence type="ECO:0000256" key="1">
    <source>
        <dbReference type="ARBA" id="ARBA00005306"/>
    </source>
</evidence>